<dbReference type="PANTHER" id="PTHR43130:SF14">
    <property type="entry name" value="DJ-1_PFPI DOMAIN-CONTAINING PROTEIN"/>
    <property type="match status" value="1"/>
</dbReference>
<dbReference type="Proteomes" id="UP000249819">
    <property type="component" value="Unassembled WGS sequence"/>
</dbReference>
<dbReference type="Pfam" id="PF01965">
    <property type="entry name" value="DJ-1_PfpI"/>
    <property type="match status" value="1"/>
</dbReference>
<dbReference type="InterPro" id="IPR002818">
    <property type="entry name" value="DJ-1/PfpI"/>
</dbReference>
<dbReference type="InterPro" id="IPR052158">
    <property type="entry name" value="INH-QAR"/>
</dbReference>
<reference evidence="4 5" key="1">
    <citation type="submission" date="2018-06" db="EMBL/GenBank/DDBJ databases">
        <title>Genomic Encyclopedia of Archaeal and Bacterial Type Strains, Phase II (KMG-II): from individual species to whole genera.</title>
        <authorList>
            <person name="Goeker M."/>
        </authorList>
    </citation>
    <scope>NUCLEOTIDE SEQUENCE [LARGE SCALE GENOMIC DNA]</scope>
    <source>
        <strain evidence="4 5">DSM 29821</strain>
    </source>
</reference>
<evidence type="ECO:0000313" key="5">
    <source>
        <dbReference type="Proteomes" id="UP000249819"/>
    </source>
</evidence>
<dbReference type="OrthoDB" id="9803764at2"/>
<accession>A0A327W0L8</accession>
<protein>
    <submittedName>
        <fullName evidence="4">DJ-1/PfpI family protein</fullName>
    </submittedName>
</protein>
<dbReference type="Gene3D" id="3.40.50.880">
    <property type="match status" value="1"/>
</dbReference>
<proteinExistence type="predicted"/>
<name>A0A327W0L8_9BACT</name>
<dbReference type="AlphaFoldDB" id="A0A327W0L8"/>
<dbReference type="RefSeq" id="WP_111592482.1">
    <property type="nucleotide sequence ID" value="NZ_QLMA01000004.1"/>
</dbReference>
<dbReference type="CDD" id="cd03139">
    <property type="entry name" value="GATase1_PfpI_2"/>
    <property type="match status" value="1"/>
</dbReference>
<organism evidence="4 5">
    <name type="scientific">Chitinophaga dinghuensis</name>
    <dbReference type="NCBI Taxonomy" id="1539050"/>
    <lineage>
        <taxon>Bacteria</taxon>
        <taxon>Pseudomonadati</taxon>
        <taxon>Bacteroidota</taxon>
        <taxon>Chitinophagia</taxon>
        <taxon>Chitinophagales</taxon>
        <taxon>Chitinophagaceae</taxon>
        <taxon>Chitinophaga</taxon>
    </lineage>
</organism>
<dbReference type="InterPro" id="IPR045800">
    <property type="entry name" value="HMBD"/>
</dbReference>
<evidence type="ECO:0000313" key="4">
    <source>
        <dbReference type="EMBL" id="RAJ81920.1"/>
    </source>
</evidence>
<keyword evidence="1" id="KW-0732">Signal</keyword>
<feature type="domain" description="DJ-1/PfpI" evidence="2">
    <location>
        <begin position="63"/>
        <end position="223"/>
    </location>
</feature>
<evidence type="ECO:0000259" key="3">
    <source>
        <dbReference type="Pfam" id="PF19335"/>
    </source>
</evidence>
<dbReference type="InterPro" id="IPR029062">
    <property type="entry name" value="Class_I_gatase-like"/>
</dbReference>
<dbReference type="GO" id="GO:0046872">
    <property type="term" value="F:metal ion binding"/>
    <property type="evidence" value="ECO:0007669"/>
    <property type="project" value="InterPro"/>
</dbReference>
<dbReference type="SUPFAM" id="SSF52317">
    <property type="entry name" value="Class I glutamine amidotransferase-like"/>
    <property type="match status" value="1"/>
</dbReference>
<evidence type="ECO:0000259" key="2">
    <source>
        <dbReference type="Pfam" id="PF01965"/>
    </source>
</evidence>
<dbReference type="EMBL" id="QLMA01000004">
    <property type="protein sequence ID" value="RAJ81920.1"/>
    <property type="molecule type" value="Genomic_DNA"/>
</dbReference>
<feature type="chain" id="PRO_5016456083" evidence="1">
    <location>
        <begin position="18"/>
        <end position="254"/>
    </location>
</feature>
<dbReference type="GO" id="GO:0006355">
    <property type="term" value="P:regulation of DNA-templated transcription"/>
    <property type="evidence" value="ECO:0007669"/>
    <property type="project" value="TreeGrafter"/>
</dbReference>
<keyword evidence="5" id="KW-1185">Reference proteome</keyword>
<dbReference type="Pfam" id="PF19335">
    <property type="entry name" value="HMBD"/>
    <property type="match status" value="1"/>
</dbReference>
<feature type="domain" description="Heavy metal binding" evidence="3">
    <location>
        <begin position="24"/>
        <end position="51"/>
    </location>
</feature>
<comment type="caution">
    <text evidence="4">The sequence shown here is derived from an EMBL/GenBank/DDBJ whole genome shotgun (WGS) entry which is preliminary data.</text>
</comment>
<sequence>MKYLIMWLLLLPLLATAQQSAPDYVCPPCGSCDSITYHQPGICPHCGMQLISKTNAQQTPPPTICFLLYDGVEVLDFAGPMEVFSYAGFKVFTVAKTKAPVTSQRILKINPDYSIQDAPPADYFAVFGGDDEVAGKDPEIIKWIKQRDASTKGYFSVCTGAFILANAGLLDHLTVTTFHKSIKHLQNMLPNATVLDNVRYVDNGRIITTAGISAGIDGALHLVARMYGQEAALKIAKQMEYDKYVPEQGLVIKH</sequence>
<dbReference type="PANTHER" id="PTHR43130">
    <property type="entry name" value="ARAC-FAMILY TRANSCRIPTIONAL REGULATOR"/>
    <property type="match status" value="1"/>
</dbReference>
<feature type="signal peptide" evidence="1">
    <location>
        <begin position="1"/>
        <end position="17"/>
    </location>
</feature>
<gene>
    <name evidence="4" type="ORF">CLV59_104145</name>
</gene>
<evidence type="ECO:0000256" key="1">
    <source>
        <dbReference type="SAM" id="SignalP"/>
    </source>
</evidence>